<feature type="transmembrane region" description="Helical" evidence="7">
    <location>
        <begin position="479"/>
        <end position="499"/>
    </location>
</feature>
<evidence type="ECO:0000256" key="5">
    <source>
        <dbReference type="ARBA" id="ARBA00023136"/>
    </source>
</evidence>
<protein>
    <recommendedName>
        <fullName evidence="10">Major facilitator superfamily (MFS) profile domain-containing protein</fullName>
    </recommendedName>
</protein>
<feature type="transmembrane region" description="Helical" evidence="7">
    <location>
        <begin position="422"/>
        <end position="443"/>
    </location>
</feature>
<dbReference type="GO" id="GO:0006857">
    <property type="term" value="P:oligopeptide transport"/>
    <property type="evidence" value="ECO:0007669"/>
    <property type="project" value="InterPro"/>
</dbReference>
<evidence type="ECO:0000313" key="8">
    <source>
        <dbReference type="EMBL" id="OSS44287.1"/>
    </source>
</evidence>
<evidence type="ECO:0000313" key="9">
    <source>
        <dbReference type="Proteomes" id="UP000193240"/>
    </source>
</evidence>
<comment type="subcellular location">
    <subcellularLocation>
        <location evidence="1">Membrane</location>
        <topology evidence="1">Multi-pass membrane protein</topology>
    </subcellularLocation>
</comment>
<keyword evidence="5 7" id="KW-0472">Membrane</keyword>
<evidence type="ECO:0008006" key="10">
    <source>
        <dbReference type="Google" id="ProtNLM"/>
    </source>
</evidence>
<feature type="transmembrane region" description="Helical" evidence="7">
    <location>
        <begin position="344"/>
        <end position="364"/>
    </location>
</feature>
<dbReference type="Proteomes" id="UP000193240">
    <property type="component" value="Unassembled WGS sequence"/>
</dbReference>
<feature type="region of interest" description="Disordered" evidence="6">
    <location>
        <begin position="583"/>
        <end position="607"/>
    </location>
</feature>
<accession>A0A1Y2LM69</accession>
<dbReference type="GO" id="GO:0016020">
    <property type="term" value="C:membrane"/>
    <property type="evidence" value="ECO:0007669"/>
    <property type="project" value="UniProtKB-SubCell"/>
</dbReference>
<evidence type="ECO:0000256" key="7">
    <source>
        <dbReference type="SAM" id="Phobius"/>
    </source>
</evidence>
<organism evidence="8 9">
    <name type="scientific">Epicoccum nigrum</name>
    <name type="common">Soil fungus</name>
    <name type="synonym">Epicoccum purpurascens</name>
    <dbReference type="NCBI Taxonomy" id="105696"/>
    <lineage>
        <taxon>Eukaryota</taxon>
        <taxon>Fungi</taxon>
        <taxon>Dikarya</taxon>
        <taxon>Ascomycota</taxon>
        <taxon>Pezizomycotina</taxon>
        <taxon>Dothideomycetes</taxon>
        <taxon>Pleosporomycetidae</taxon>
        <taxon>Pleosporales</taxon>
        <taxon>Pleosporineae</taxon>
        <taxon>Didymellaceae</taxon>
        <taxon>Epicoccum</taxon>
    </lineage>
</organism>
<feature type="transmembrane region" description="Helical" evidence="7">
    <location>
        <begin position="242"/>
        <end position="261"/>
    </location>
</feature>
<feature type="transmembrane region" description="Helical" evidence="7">
    <location>
        <begin position="384"/>
        <end position="401"/>
    </location>
</feature>
<sequence length="607" mass="65366">MASSWRPRANPQLGTYTSLAQGDSAGPESPTATTSSQPARDHGNIPNAAPAVYIGSTPTPEDLLFLPRVADKLPHGAFLVAIVELCERFAYYGLAGPLQNYMANGAHDANGLPGALGLGQSRATALSNAFQAWCYVTPILGAVVADQYLGRYATIRWFSLVYMLGIVVLFATSLPWSVQHGMAGPGLVVAMAVIGLGTGGIKSNVSPLIAEQVRSEAAFVETRKGGKRVLVDPEMTVQRIYMIYYMCINVGSVSAIATTLLELHVGFWSAYLLPLLMFCVGYAVLISGKHRYIIKPPQGGVIGRCFRALWIASRNGFDIDAARPSNTSRPLPWDDTFISELKTALSACKVFLFFPIYWLTYSQMLNNFVSQAGQMRLHHLPNDILPNLNPLTILLLIPLLDRLIYPFLRTRLHLALTPTTRITLGFLLAGCAMFYAAGLQHAIYASPPCYSAPAACPEALHPDGTHAPNDVHVAWQMPAYVLIALSEIFASITGLEIAYQRAPASMKSFIMSLFLLTSAGGSALGVLVAPLARDPWVGWVYGGLGVVAGGTGWVFWRCFGGEREEVGKREGTDGMEGFELASAGRSSFGSVEEGEGEGEGQRLAKVV</sequence>
<keyword evidence="4 7" id="KW-1133">Transmembrane helix</keyword>
<dbReference type="InParanoid" id="A0A1Y2LM69"/>
<gene>
    <name evidence="8" type="ORF">B5807_11113</name>
</gene>
<evidence type="ECO:0000256" key="6">
    <source>
        <dbReference type="SAM" id="MobiDB-lite"/>
    </source>
</evidence>
<dbReference type="PANTHER" id="PTHR11654">
    <property type="entry name" value="OLIGOPEPTIDE TRANSPORTER-RELATED"/>
    <property type="match status" value="1"/>
</dbReference>
<reference evidence="8 9" key="1">
    <citation type="journal article" date="2017" name="Genome Announc.">
        <title>Genome sequence of the saprophytic ascomycete Epicoccum nigrum ICMP 19927 strain isolated from New Zealand.</title>
        <authorList>
            <person name="Fokin M."/>
            <person name="Fleetwood D."/>
            <person name="Weir B.S."/>
            <person name="Villas-Boas S.G."/>
        </authorList>
    </citation>
    <scope>NUCLEOTIDE SEQUENCE [LARGE SCALE GENOMIC DNA]</scope>
    <source>
        <strain evidence="8 9">ICMP 19927</strain>
    </source>
</reference>
<dbReference type="InterPro" id="IPR018456">
    <property type="entry name" value="PTR2_symporter_CS"/>
</dbReference>
<dbReference type="Gene3D" id="1.20.1250.20">
    <property type="entry name" value="MFS general substrate transporter like domains"/>
    <property type="match status" value="1"/>
</dbReference>
<evidence type="ECO:0000256" key="3">
    <source>
        <dbReference type="ARBA" id="ARBA00022692"/>
    </source>
</evidence>
<feature type="compositionally biased region" description="Polar residues" evidence="6">
    <location>
        <begin position="12"/>
        <end position="21"/>
    </location>
</feature>
<keyword evidence="3 7" id="KW-0812">Transmembrane</keyword>
<dbReference type="PROSITE" id="PS01022">
    <property type="entry name" value="PTR2_1"/>
    <property type="match status" value="1"/>
</dbReference>
<dbReference type="AlphaFoldDB" id="A0A1Y2LM69"/>
<evidence type="ECO:0000256" key="2">
    <source>
        <dbReference type="ARBA" id="ARBA00005982"/>
    </source>
</evidence>
<dbReference type="EMBL" id="KZ107858">
    <property type="protein sequence ID" value="OSS44287.1"/>
    <property type="molecule type" value="Genomic_DNA"/>
</dbReference>
<dbReference type="GO" id="GO:0022857">
    <property type="term" value="F:transmembrane transporter activity"/>
    <property type="evidence" value="ECO:0007669"/>
    <property type="project" value="InterPro"/>
</dbReference>
<dbReference type="InterPro" id="IPR036259">
    <property type="entry name" value="MFS_trans_sf"/>
</dbReference>
<keyword evidence="9" id="KW-1185">Reference proteome</keyword>
<feature type="transmembrane region" description="Helical" evidence="7">
    <location>
        <begin position="511"/>
        <end position="532"/>
    </location>
</feature>
<proteinExistence type="inferred from homology"/>
<dbReference type="SUPFAM" id="SSF103473">
    <property type="entry name" value="MFS general substrate transporter"/>
    <property type="match status" value="1"/>
</dbReference>
<dbReference type="OMA" id="YVQQEKG"/>
<feature type="transmembrane region" description="Helical" evidence="7">
    <location>
        <begin position="538"/>
        <end position="559"/>
    </location>
</feature>
<feature type="region of interest" description="Disordered" evidence="6">
    <location>
        <begin position="1"/>
        <end position="51"/>
    </location>
</feature>
<dbReference type="InterPro" id="IPR000109">
    <property type="entry name" value="POT_fam"/>
</dbReference>
<feature type="transmembrane region" description="Helical" evidence="7">
    <location>
        <begin position="182"/>
        <end position="201"/>
    </location>
</feature>
<feature type="transmembrane region" description="Helical" evidence="7">
    <location>
        <begin position="267"/>
        <end position="285"/>
    </location>
</feature>
<name>A0A1Y2LM69_EPING</name>
<dbReference type="Pfam" id="PF00854">
    <property type="entry name" value="PTR2"/>
    <property type="match status" value="1"/>
</dbReference>
<comment type="similarity">
    <text evidence="2">Belongs to the major facilitator superfamily. Proton-dependent oligopeptide transporter (POT/PTR) (TC 2.A.17) family.</text>
</comment>
<evidence type="ECO:0000256" key="4">
    <source>
        <dbReference type="ARBA" id="ARBA00022989"/>
    </source>
</evidence>
<feature type="transmembrane region" description="Helical" evidence="7">
    <location>
        <begin position="157"/>
        <end position="176"/>
    </location>
</feature>
<evidence type="ECO:0000256" key="1">
    <source>
        <dbReference type="ARBA" id="ARBA00004141"/>
    </source>
</evidence>